<keyword evidence="8 10" id="KW-0503">Monooxygenase</keyword>
<keyword evidence="5 9" id="KW-0479">Metal-binding</keyword>
<dbReference type="GO" id="GO:0016705">
    <property type="term" value="F:oxidoreductase activity, acting on paired donors, with incorporation or reduction of molecular oxygen"/>
    <property type="evidence" value="ECO:0007669"/>
    <property type="project" value="InterPro"/>
</dbReference>
<evidence type="ECO:0000256" key="11">
    <source>
        <dbReference type="SAM" id="SignalP"/>
    </source>
</evidence>
<dbReference type="CDD" id="cd11065">
    <property type="entry name" value="CYP64-like"/>
    <property type="match status" value="1"/>
</dbReference>
<feature type="chain" id="PRO_5002173486" description="Cytochrome P450" evidence="11">
    <location>
        <begin position="20"/>
        <end position="507"/>
    </location>
</feature>
<dbReference type="InterPro" id="IPR001128">
    <property type="entry name" value="Cyt_P450"/>
</dbReference>
<dbReference type="InParanoid" id="A0A0C3D2U1"/>
<dbReference type="Gene3D" id="1.10.630.10">
    <property type="entry name" value="Cytochrome P450"/>
    <property type="match status" value="1"/>
</dbReference>
<comment type="cofactor">
    <cofactor evidence="1 9">
        <name>heme</name>
        <dbReference type="ChEBI" id="CHEBI:30413"/>
    </cofactor>
</comment>
<dbReference type="InterPro" id="IPR036396">
    <property type="entry name" value="Cyt_P450_sf"/>
</dbReference>
<dbReference type="HOGENOM" id="CLU_001570_2_3_1"/>
<sequence>MAWLLGASLASIVVYLVQRTVFKQNPAPLPPGPTPLPILGNLFDLPKEKPELTYAEWGKKFGDIMHVHIFGQHLIILNSSKVAVEMLDKKSIKYSDRPILPFVGDLLGCKHSLPLLSYGETFREIRKRFHRIIGTRAAVEEFSDIQSMEIHKFLKRVLADPERLADHIRMIVGTVILRIAYGYQVNQENDPLINLVREAVTIFSKAAAPGAFLVDSIPILKYVPEWVPGAGFQRQAREWKALMDQVNDVPYHFVKSQMEAGMAPKSFTSVLLEGRMSNLSEEEVISIKWSASTFFGGGADSTVAALHSMFLAMVLFPEVQKKAQAELDAIIGSERLPTLSDRRSLPYMEALLKEIHRWHVVSPLGLPHRTSDDDIHDGYYIPKGSLIITNIWAMLNDPISYTGPAEFRPERFLVHDGKQPEQDPHTISFGFGRRICPGLQLADASVWLLTAMTLAVFNITKAVEDNVEITPEVDASSLGASHPKPFKCSILPRSAKALELIQQDVQC</sequence>
<dbReference type="PANTHER" id="PTHR46300">
    <property type="entry name" value="P450, PUTATIVE (EUROFUNG)-RELATED-RELATED"/>
    <property type="match status" value="1"/>
</dbReference>
<dbReference type="PANTHER" id="PTHR46300:SF7">
    <property type="entry name" value="P450, PUTATIVE (EUROFUNG)-RELATED"/>
    <property type="match status" value="1"/>
</dbReference>
<dbReference type="OrthoDB" id="2789670at2759"/>
<dbReference type="InterPro" id="IPR017972">
    <property type="entry name" value="Cyt_P450_CS"/>
</dbReference>
<name>A0A0C3D2U1_9AGAM</name>
<dbReference type="InterPro" id="IPR050364">
    <property type="entry name" value="Cytochrome_P450_fung"/>
</dbReference>
<keyword evidence="7 9" id="KW-0408">Iron</keyword>
<comment type="pathway">
    <text evidence="2">Secondary metabolite biosynthesis.</text>
</comment>
<dbReference type="PRINTS" id="PR00463">
    <property type="entry name" value="EP450I"/>
</dbReference>
<evidence type="ECO:0000256" key="6">
    <source>
        <dbReference type="ARBA" id="ARBA00023002"/>
    </source>
</evidence>
<evidence type="ECO:0000256" key="3">
    <source>
        <dbReference type="ARBA" id="ARBA00010617"/>
    </source>
</evidence>
<keyword evidence="4 9" id="KW-0349">Heme</keyword>
<comment type="similarity">
    <text evidence="3 10">Belongs to the cytochrome P450 family.</text>
</comment>
<accession>A0A0C3D2U1</accession>
<evidence type="ECO:0000256" key="5">
    <source>
        <dbReference type="ARBA" id="ARBA00022723"/>
    </source>
</evidence>
<evidence type="ECO:0000256" key="2">
    <source>
        <dbReference type="ARBA" id="ARBA00005179"/>
    </source>
</evidence>
<evidence type="ECO:0000313" key="12">
    <source>
        <dbReference type="EMBL" id="KIM50724.1"/>
    </source>
</evidence>
<reference evidence="13" key="2">
    <citation type="submission" date="2015-01" db="EMBL/GenBank/DDBJ databases">
        <title>Evolutionary Origins and Diversification of the Mycorrhizal Mutualists.</title>
        <authorList>
            <consortium name="DOE Joint Genome Institute"/>
            <consortium name="Mycorrhizal Genomics Consortium"/>
            <person name="Kohler A."/>
            <person name="Kuo A."/>
            <person name="Nagy L.G."/>
            <person name="Floudas D."/>
            <person name="Copeland A."/>
            <person name="Barry K.W."/>
            <person name="Cichocki N."/>
            <person name="Veneault-Fourrey C."/>
            <person name="LaButti K."/>
            <person name="Lindquist E.A."/>
            <person name="Lipzen A."/>
            <person name="Lundell T."/>
            <person name="Morin E."/>
            <person name="Murat C."/>
            <person name="Riley R."/>
            <person name="Ohm R."/>
            <person name="Sun H."/>
            <person name="Tunlid A."/>
            <person name="Henrissat B."/>
            <person name="Grigoriev I.V."/>
            <person name="Hibbett D.S."/>
            <person name="Martin F."/>
        </authorList>
    </citation>
    <scope>NUCLEOTIDE SEQUENCE [LARGE SCALE GENOMIC DNA]</scope>
    <source>
        <strain evidence="13">Foug A</strain>
    </source>
</reference>
<dbReference type="EMBL" id="KN822340">
    <property type="protein sequence ID" value="KIM50724.1"/>
    <property type="molecule type" value="Genomic_DNA"/>
</dbReference>
<keyword evidence="13" id="KW-1185">Reference proteome</keyword>
<evidence type="ECO:0008006" key="14">
    <source>
        <dbReference type="Google" id="ProtNLM"/>
    </source>
</evidence>
<dbReference type="InterPro" id="IPR002401">
    <property type="entry name" value="Cyt_P450_E_grp-I"/>
</dbReference>
<evidence type="ECO:0000256" key="10">
    <source>
        <dbReference type="RuleBase" id="RU000461"/>
    </source>
</evidence>
<evidence type="ECO:0000313" key="13">
    <source>
        <dbReference type="Proteomes" id="UP000053989"/>
    </source>
</evidence>
<feature type="signal peptide" evidence="11">
    <location>
        <begin position="1"/>
        <end position="19"/>
    </location>
</feature>
<evidence type="ECO:0000256" key="9">
    <source>
        <dbReference type="PIRSR" id="PIRSR602401-1"/>
    </source>
</evidence>
<evidence type="ECO:0000256" key="1">
    <source>
        <dbReference type="ARBA" id="ARBA00001971"/>
    </source>
</evidence>
<dbReference type="STRING" id="1036808.A0A0C3D2U1"/>
<dbReference type="GO" id="GO:0020037">
    <property type="term" value="F:heme binding"/>
    <property type="evidence" value="ECO:0007669"/>
    <property type="project" value="InterPro"/>
</dbReference>
<keyword evidence="11" id="KW-0732">Signal</keyword>
<evidence type="ECO:0000256" key="4">
    <source>
        <dbReference type="ARBA" id="ARBA00022617"/>
    </source>
</evidence>
<dbReference type="Proteomes" id="UP000053989">
    <property type="component" value="Unassembled WGS sequence"/>
</dbReference>
<evidence type="ECO:0000256" key="7">
    <source>
        <dbReference type="ARBA" id="ARBA00023004"/>
    </source>
</evidence>
<dbReference type="SUPFAM" id="SSF48264">
    <property type="entry name" value="Cytochrome P450"/>
    <property type="match status" value="1"/>
</dbReference>
<dbReference type="Pfam" id="PF00067">
    <property type="entry name" value="p450"/>
    <property type="match status" value="1"/>
</dbReference>
<organism evidence="12 13">
    <name type="scientific">Scleroderma citrinum Foug A</name>
    <dbReference type="NCBI Taxonomy" id="1036808"/>
    <lineage>
        <taxon>Eukaryota</taxon>
        <taxon>Fungi</taxon>
        <taxon>Dikarya</taxon>
        <taxon>Basidiomycota</taxon>
        <taxon>Agaricomycotina</taxon>
        <taxon>Agaricomycetes</taxon>
        <taxon>Agaricomycetidae</taxon>
        <taxon>Boletales</taxon>
        <taxon>Sclerodermatineae</taxon>
        <taxon>Sclerodermataceae</taxon>
        <taxon>Scleroderma</taxon>
    </lineage>
</organism>
<proteinExistence type="inferred from homology"/>
<keyword evidence="6 10" id="KW-0560">Oxidoreductase</keyword>
<protein>
    <recommendedName>
        <fullName evidence="14">Cytochrome P450</fullName>
    </recommendedName>
</protein>
<dbReference type="PROSITE" id="PS00086">
    <property type="entry name" value="CYTOCHROME_P450"/>
    <property type="match status" value="1"/>
</dbReference>
<dbReference type="AlphaFoldDB" id="A0A0C3D2U1"/>
<dbReference type="GO" id="GO:0004497">
    <property type="term" value="F:monooxygenase activity"/>
    <property type="evidence" value="ECO:0007669"/>
    <property type="project" value="UniProtKB-KW"/>
</dbReference>
<dbReference type="GO" id="GO:0005506">
    <property type="term" value="F:iron ion binding"/>
    <property type="evidence" value="ECO:0007669"/>
    <property type="project" value="InterPro"/>
</dbReference>
<feature type="binding site" description="axial binding residue" evidence="9">
    <location>
        <position position="436"/>
    </location>
    <ligand>
        <name>heme</name>
        <dbReference type="ChEBI" id="CHEBI:30413"/>
    </ligand>
    <ligandPart>
        <name>Fe</name>
        <dbReference type="ChEBI" id="CHEBI:18248"/>
    </ligandPart>
</feature>
<gene>
    <name evidence="12" type="ORF">SCLCIDRAFT_34035</name>
</gene>
<reference evidence="12 13" key="1">
    <citation type="submission" date="2014-04" db="EMBL/GenBank/DDBJ databases">
        <authorList>
            <consortium name="DOE Joint Genome Institute"/>
            <person name="Kuo A."/>
            <person name="Kohler A."/>
            <person name="Nagy L.G."/>
            <person name="Floudas D."/>
            <person name="Copeland A."/>
            <person name="Barry K.W."/>
            <person name="Cichocki N."/>
            <person name="Veneault-Fourrey C."/>
            <person name="LaButti K."/>
            <person name="Lindquist E.A."/>
            <person name="Lipzen A."/>
            <person name="Lundell T."/>
            <person name="Morin E."/>
            <person name="Murat C."/>
            <person name="Sun H."/>
            <person name="Tunlid A."/>
            <person name="Henrissat B."/>
            <person name="Grigoriev I.V."/>
            <person name="Hibbett D.S."/>
            <person name="Martin F."/>
            <person name="Nordberg H.P."/>
            <person name="Cantor M.N."/>
            <person name="Hua S.X."/>
        </authorList>
    </citation>
    <scope>NUCLEOTIDE SEQUENCE [LARGE SCALE GENOMIC DNA]</scope>
    <source>
        <strain evidence="12 13">Foug A</strain>
    </source>
</reference>
<evidence type="ECO:0000256" key="8">
    <source>
        <dbReference type="ARBA" id="ARBA00023033"/>
    </source>
</evidence>